<dbReference type="OrthoDB" id="67310at2759"/>
<dbReference type="Pfam" id="PF00023">
    <property type="entry name" value="Ank"/>
    <property type="match status" value="1"/>
</dbReference>
<dbReference type="Gene3D" id="3.30.505.10">
    <property type="entry name" value="SH2 domain"/>
    <property type="match status" value="2"/>
</dbReference>
<dbReference type="PANTHER" id="PTHR24141">
    <property type="entry name" value="2-5A-DEPENDENT RIBONUCLEASE"/>
    <property type="match status" value="1"/>
</dbReference>
<keyword evidence="2 3" id="KW-0040">ANK repeat</keyword>
<gene>
    <name evidence="6" type="primary">SHARK</name>
</gene>
<dbReference type="PANTHER" id="PTHR24141:SF1">
    <property type="entry name" value="2-5A-DEPENDENT RIBONUCLEASE"/>
    <property type="match status" value="1"/>
</dbReference>
<dbReference type="Pfam" id="PF00017">
    <property type="entry name" value="SH2"/>
    <property type="match status" value="2"/>
</dbReference>
<dbReference type="InterPro" id="IPR000980">
    <property type="entry name" value="SH2"/>
</dbReference>
<keyword evidence="6" id="KW-0808">Transferase</keyword>
<dbReference type="PRINTS" id="PR00401">
    <property type="entry name" value="SH2DOMAIN"/>
</dbReference>
<keyword evidence="4" id="KW-0727">SH2 domain</keyword>
<accession>A0A034WMZ0</accession>
<dbReference type="PROSITE" id="PS50001">
    <property type="entry name" value="SH2"/>
    <property type="match status" value="2"/>
</dbReference>
<dbReference type="SUPFAM" id="SSF55550">
    <property type="entry name" value="SH2 domain"/>
    <property type="match status" value="2"/>
</dbReference>
<proteinExistence type="predicted"/>
<dbReference type="SUPFAM" id="SSF48403">
    <property type="entry name" value="Ankyrin repeat"/>
    <property type="match status" value="1"/>
</dbReference>
<dbReference type="AlphaFoldDB" id="A0A034WMZ0"/>
<organism evidence="6">
    <name type="scientific">Bactrocera dorsalis</name>
    <name type="common">Oriental fruit fly</name>
    <name type="synonym">Dacus dorsalis</name>
    <dbReference type="NCBI Taxonomy" id="27457"/>
    <lineage>
        <taxon>Eukaryota</taxon>
        <taxon>Metazoa</taxon>
        <taxon>Ecdysozoa</taxon>
        <taxon>Arthropoda</taxon>
        <taxon>Hexapoda</taxon>
        <taxon>Insecta</taxon>
        <taxon>Pterygota</taxon>
        <taxon>Neoptera</taxon>
        <taxon>Endopterygota</taxon>
        <taxon>Diptera</taxon>
        <taxon>Brachycera</taxon>
        <taxon>Muscomorpha</taxon>
        <taxon>Tephritoidea</taxon>
        <taxon>Tephritidae</taxon>
        <taxon>Bactrocera</taxon>
        <taxon>Bactrocera</taxon>
    </lineage>
</organism>
<dbReference type="SMART" id="SM00248">
    <property type="entry name" value="ANK"/>
    <property type="match status" value="5"/>
</dbReference>
<feature type="repeat" description="ANK" evidence="3">
    <location>
        <begin position="152"/>
        <end position="184"/>
    </location>
</feature>
<dbReference type="SMART" id="SM00252">
    <property type="entry name" value="SH2"/>
    <property type="match status" value="2"/>
</dbReference>
<evidence type="ECO:0000256" key="3">
    <source>
        <dbReference type="PROSITE-ProRule" id="PRU00023"/>
    </source>
</evidence>
<dbReference type="Pfam" id="PF12796">
    <property type="entry name" value="Ank_2"/>
    <property type="match status" value="1"/>
</dbReference>
<evidence type="ECO:0000256" key="4">
    <source>
        <dbReference type="PROSITE-ProRule" id="PRU00191"/>
    </source>
</evidence>
<keyword evidence="6" id="KW-0418">Kinase</keyword>
<dbReference type="GO" id="GO:0004540">
    <property type="term" value="F:RNA nuclease activity"/>
    <property type="evidence" value="ECO:0007669"/>
    <property type="project" value="TreeGrafter"/>
</dbReference>
<dbReference type="PROSITE" id="PS50297">
    <property type="entry name" value="ANK_REP_REGION"/>
    <property type="match status" value="2"/>
</dbReference>
<evidence type="ECO:0000259" key="5">
    <source>
        <dbReference type="PROSITE" id="PS50001"/>
    </source>
</evidence>
<dbReference type="GO" id="GO:0006396">
    <property type="term" value="P:RNA processing"/>
    <property type="evidence" value="ECO:0007669"/>
    <property type="project" value="TreeGrafter"/>
</dbReference>
<dbReference type="EMBL" id="GAKP01003412">
    <property type="protein sequence ID" value="JAC55540.1"/>
    <property type="molecule type" value="Transcribed_RNA"/>
</dbReference>
<dbReference type="Gene3D" id="1.25.40.20">
    <property type="entry name" value="Ankyrin repeat-containing domain"/>
    <property type="match status" value="2"/>
</dbReference>
<evidence type="ECO:0000256" key="2">
    <source>
        <dbReference type="ARBA" id="ARBA00023043"/>
    </source>
</evidence>
<dbReference type="GO" id="GO:0016301">
    <property type="term" value="F:kinase activity"/>
    <property type="evidence" value="ECO:0007669"/>
    <property type="project" value="UniProtKB-KW"/>
</dbReference>
<evidence type="ECO:0000256" key="1">
    <source>
        <dbReference type="ARBA" id="ARBA00022737"/>
    </source>
</evidence>
<feature type="repeat" description="ANK" evidence="3">
    <location>
        <begin position="219"/>
        <end position="251"/>
    </location>
</feature>
<feature type="domain" description="SH2" evidence="5">
    <location>
        <begin position="287"/>
        <end position="368"/>
    </location>
</feature>
<dbReference type="InterPro" id="IPR036860">
    <property type="entry name" value="SH2_dom_sf"/>
</dbReference>
<dbReference type="InterPro" id="IPR036770">
    <property type="entry name" value="Ankyrin_rpt-contain_sf"/>
</dbReference>
<name>A0A034WMZ0_BACDO</name>
<keyword evidence="1" id="KW-0677">Repeat</keyword>
<sequence>MSRSNEDGINWFHSGLSREDAEKLLTKEPYEDGTFLIRECNSAEGDFVLTLIHKEAVCHYQIRRHGGDAFFSIDDKVKILHGLESLVEFYQMAANGLPTKLTKFIKKDLPPNDARRHGNTNLLHRATKENNATIVGELLKCGYRNVDAKNQDGQTALHLAAIYSDQTILKLILGSDVNVNCMDAFGNMPLHYACRTKPGAFICNLIEANANVQGRNIKNGYVPLHDACKNGNIDAVKVLLQSNAPLLPRTTSGEFPIDLAREAGREDVVKYLSDYKLPGAQTKRSLWYHGTLTREEAVESLQRFAKRKNCTVNVNNNNGHEESKIDTSGSFLVRYSDRSGFVLTLLFENQVKNFKISQLVSCNIFPLY</sequence>
<dbReference type="PROSITE" id="PS50088">
    <property type="entry name" value="ANK_REPEAT"/>
    <property type="match status" value="2"/>
</dbReference>
<reference evidence="6" key="1">
    <citation type="journal article" date="2014" name="BMC Genomics">
        <title>Characterizing the developmental transcriptome of the oriental fruit fly, Bactrocera dorsalis (Diptera: Tephritidae) through comparative genomic analysis with Drosophila melanogaster utilizing modENCODE datasets.</title>
        <authorList>
            <person name="Geib S.M."/>
            <person name="Calla B."/>
            <person name="Hall B."/>
            <person name="Hou S."/>
            <person name="Manoukis N.C."/>
        </authorList>
    </citation>
    <scope>NUCLEOTIDE SEQUENCE</scope>
    <source>
        <strain evidence="6">Punador</strain>
    </source>
</reference>
<evidence type="ECO:0000313" key="6">
    <source>
        <dbReference type="EMBL" id="JAC55540.1"/>
    </source>
</evidence>
<dbReference type="InterPro" id="IPR002110">
    <property type="entry name" value="Ankyrin_rpt"/>
</dbReference>
<feature type="domain" description="SH2" evidence="5">
    <location>
        <begin position="11"/>
        <end position="105"/>
    </location>
</feature>
<dbReference type="GO" id="GO:0003723">
    <property type="term" value="F:RNA binding"/>
    <property type="evidence" value="ECO:0007669"/>
    <property type="project" value="TreeGrafter"/>
</dbReference>
<protein>
    <submittedName>
        <fullName evidence="6">Tyrosine-protein kinase shark</fullName>
    </submittedName>
</protein>